<sequence>MVNWIEMNGGACFEVSGGVPVFKDGKGVFCREFFWFHHLYSKVKRRYILDWADELDLTGFSLPGKPGVVCVEGLKENVELFYARLKTLPWQKLGSKHRVEEECSMDGMSRLRKFEKLRELDVEYQGTKSSLGELRQQLVLKGLDYVFGEVFGIGTDN</sequence>
<dbReference type="CDD" id="cd24163">
    <property type="entry name" value="RWDD2_C"/>
    <property type="match status" value="1"/>
</dbReference>
<protein>
    <recommendedName>
        <fullName evidence="1">Small nuclear ribonucleoprotein Prp3 C-terminal domain-containing protein</fullName>
    </recommendedName>
</protein>
<reference evidence="2" key="1">
    <citation type="journal article" date="2020" name="J. Eukaryot. Microbiol.">
        <title>De novo Sequencing, Assembly and Annotation of the Transcriptome for the Free-Living Testate Amoeba Arcella intermedia.</title>
        <authorList>
            <person name="Ribeiro G.M."/>
            <person name="Porfirio-Sousa A.L."/>
            <person name="Maurer-Alcala X.X."/>
            <person name="Katz L.A."/>
            <person name="Lahr D.J.G."/>
        </authorList>
    </citation>
    <scope>NUCLEOTIDE SEQUENCE</scope>
</reference>
<dbReference type="PANTHER" id="PTHR15955">
    <property type="entry name" value="RWD DOMAIN CONTAINING PROTEIN 2"/>
    <property type="match status" value="1"/>
</dbReference>
<accession>A0A6B2LMK9</accession>
<dbReference type="Pfam" id="PF06544">
    <property type="entry name" value="Prp3_C"/>
    <property type="match status" value="1"/>
</dbReference>
<feature type="domain" description="Small nuclear ribonucleoprotein Prp3 C-terminal" evidence="1">
    <location>
        <begin position="33"/>
        <end position="98"/>
    </location>
</feature>
<dbReference type="InterPro" id="IPR059181">
    <property type="entry name" value="RWDD2A-B_C"/>
</dbReference>
<name>A0A6B2LMK9_9EUKA</name>
<organism evidence="2">
    <name type="scientific">Arcella intermedia</name>
    <dbReference type="NCBI Taxonomy" id="1963864"/>
    <lineage>
        <taxon>Eukaryota</taxon>
        <taxon>Amoebozoa</taxon>
        <taxon>Tubulinea</taxon>
        <taxon>Elardia</taxon>
        <taxon>Arcellinida</taxon>
        <taxon>Sphaerothecina</taxon>
        <taxon>Arcellidae</taxon>
        <taxon>Arcella</taxon>
    </lineage>
</organism>
<proteinExistence type="predicted"/>
<dbReference type="EMBL" id="GIBP01009430">
    <property type="protein sequence ID" value="NDV38399.1"/>
    <property type="molecule type" value="Transcribed_RNA"/>
</dbReference>
<dbReference type="PANTHER" id="PTHR15955:SF8">
    <property type="entry name" value="RWD DOMAIN-CONTAINING PROTEIN 2B-RELATED"/>
    <property type="match status" value="1"/>
</dbReference>
<dbReference type="InterPro" id="IPR017359">
    <property type="entry name" value="Phi-like"/>
</dbReference>
<dbReference type="AlphaFoldDB" id="A0A6B2LMK9"/>
<dbReference type="InterPro" id="IPR010541">
    <property type="entry name" value="Prp3_C"/>
</dbReference>
<evidence type="ECO:0000313" key="2">
    <source>
        <dbReference type="EMBL" id="NDV38399.1"/>
    </source>
</evidence>
<evidence type="ECO:0000259" key="1">
    <source>
        <dbReference type="Pfam" id="PF06544"/>
    </source>
</evidence>